<dbReference type="GO" id="GO:0008721">
    <property type="term" value="F:D-serine ammonia-lyase activity"/>
    <property type="evidence" value="ECO:0007669"/>
    <property type="project" value="TreeGrafter"/>
</dbReference>
<proteinExistence type="inferred from homology"/>
<feature type="domain" description="D-serine dehydratase-like" evidence="3">
    <location>
        <begin position="268"/>
        <end position="359"/>
    </location>
</feature>
<dbReference type="Pfam" id="PF14031">
    <property type="entry name" value="D-ser_dehydrat"/>
    <property type="match status" value="1"/>
</dbReference>
<dbReference type="SUPFAM" id="SSF51419">
    <property type="entry name" value="PLP-binding barrel"/>
    <property type="match status" value="1"/>
</dbReference>
<dbReference type="InterPro" id="IPR051466">
    <property type="entry name" value="D-amino_acid_metab_enzyme"/>
</dbReference>
<dbReference type="PATRIC" id="fig|29423.5.peg.314"/>
<evidence type="ECO:0000259" key="3">
    <source>
        <dbReference type="SMART" id="SM01119"/>
    </source>
</evidence>
<evidence type="ECO:0000256" key="2">
    <source>
        <dbReference type="ARBA" id="ARBA00023239"/>
    </source>
</evidence>
<dbReference type="InterPro" id="IPR001608">
    <property type="entry name" value="Ala_racemase_N"/>
</dbReference>
<dbReference type="RefSeq" id="WP_025384822.1">
    <property type="nucleotide sequence ID" value="NZ_LCUA01000018.1"/>
</dbReference>
<dbReference type="PANTHER" id="PTHR28004:SF2">
    <property type="entry name" value="D-SERINE DEHYDRATASE"/>
    <property type="match status" value="1"/>
</dbReference>
<accession>A0A0W0XGL4</accession>
<gene>
    <name evidence="4" type="ORF">Loak_0303</name>
</gene>
<reference evidence="4 5" key="1">
    <citation type="submission" date="2015-11" db="EMBL/GenBank/DDBJ databases">
        <title>Genomic analysis of 38 Legionella species identifies large and diverse effector repertoires.</title>
        <authorList>
            <person name="Burstein D."/>
            <person name="Amaro F."/>
            <person name="Zusman T."/>
            <person name="Lifshitz Z."/>
            <person name="Cohen O."/>
            <person name="Gilbert J.A."/>
            <person name="Pupko T."/>
            <person name="Shuman H.A."/>
            <person name="Segal G."/>
        </authorList>
    </citation>
    <scope>NUCLEOTIDE SEQUENCE [LARGE SCALE GENOMIC DNA]</scope>
    <source>
        <strain evidence="4 5">Oak Ridge-10</strain>
    </source>
</reference>
<sequence>MNQKPEIGLHKYDLDTPCLVIDVDALQDNLNVMQQHGLHHHVNIRPHAKTHKCSQLAKLQMQFGAIGICATKISEAEVLVSHGVMDVLITSPIITKQKLKKLAHLLLAAPQLLVVTDNINNVFDLNQIGESIRQSVRVLVDIDPGIGRTGINPAQALELAMAIDQCPWLTLQGIQCYAGNLQHILSYEERRKKSIAVMRMAAQVLNLFREHHLQCSILTGSGTGTYDIDVAVPEVTEIQPGSYAVMDVEYYAIGSKHNATAFPVFKHAMTLLTSVISSNRQEHVTVDAGTKSVYVDSSHKPQIINFKNLQYDWGGFGDEHGKVTAIDHANLPRQGEVLELIVPHCDPTINLFDKFYITKQDVVIDVWNIDMRGKAQ</sequence>
<dbReference type="EMBL" id="LNYP01000006">
    <property type="protein sequence ID" value="KTD43753.1"/>
    <property type="molecule type" value="Genomic_DNA"/>
</dbReference>
<dbReference type="InterPro" id="IPR042208">
    <property type="entry name" value="D-ser_dehydrat-like_sf"/>
</dbReference>
<dbReference type="SMART" id="SM01119">
    <property type="entry name" value="D-ser_dehydrat"/>
    <property type="match status" value="1"/>
</dbReference>
<keyword evidence="2" id="KW-0456">Lyase</keyword>
<comment type="caution">
    <text evidence="4">The sequence shown here is derived from an EMBL/GenBank/DDBJ whole genome shotgun (WGS) entry which is preliminary data.</text>
</comment>
<evidence type="ECO:0000313" key="5">
    <source>
        <dbReference type="Proteomes" id="UP000054858"/>
    </source>
</evidence>
<dbReference type="PANTHER" id="PTHR28004">
    <property type="entry name" value="ZGC:162816-RELATED"/>
    <property type="match status" value="1"/>
</dbReference>
<dbReference type="Gene3D" id="2.40.37.20">
    <property type="entry name" value="D-serine dehydratase-like domain"/>
    <property type="match status" value="1"/>
</dbReference>
<evidence type="ECO:0000256" key="1">
    <source>
        <dbReference type="ARBA" id="ARBA00005323"/>
    </source>
</evidence>
<evidence type="ECO:0000313" key="4">
    <source>
        <dbReference type="EMBL" id="KTD43753.1"/>
    </source>
</evidence>
<dbReference type="InterPro" id="IPR029066">
    <property type="entry name" value="PLP-binding_barrel"/>
</dbReference>
<organism evidence="4 5">
    <name type="scientific">Legionella oakridgensis</name>
    <dbReference type="NCBI Taxonomy" id="29423"/>
    <lineage>
        <taxon>Bacteria</taxon>
        <taxon>Pseudomonadati</taxon>
        <taxon>Pseudomonadota</taxon>
        <taxon>Gammaproteobacteria</taxon>
        <taxon>Legionellales</taxon>
        <taxon>Legionellaceae</taxon>
        <taxon>Legionella</taxon>
    </lineage>
</organism>
<dbReference type="Proteomes" id="UP000054858">
    <property type="component" value="Unassembled WGS sequence"/>
</dbReference>
<protein>
    <submittedName>
        <fullName evidence="4">Metal-activated pyridoxal enzyme</fullName>
    </submittedName>
</protein>
<name>A0A0W0XGL4_9GAMM</name>
<dbReference type="CDD" id="cd06819">
    <property type="entry name" value="PLPDE_III_LS_D-TA"/>
    <property type="match status" value="1"/>
</dbReference>
<dbReference type="Pfam" id="PF01168">
    <property type="entry name" value="Ala_racemase_N"/>
    <property type="match status" value="1"/>
</dbReference>
<dbReference type="Gene3D" id="3.20.20.10">
    <property type="entry name" value="Alanine racemase"/>
    <property type="match status" value="1"/>
</dbReference>
<comment type="similarity">
    <text evidence="1">Belongs to the DSD1 family.</text>
</comment>
<dbReference type="InterPro" id="IPR026956">
    <property type="entry name" value="D-ser_dehydrat-like_dom"/>
</dbReference>
<dbReference type="AlphaFoldDB" id="A0A0W0XGL4"/>
<dbReference type="GO" id="GO:0036088">
    <property type="term" value="P:D-serine catabolic process"/>
    <property type="evidence" value="ECO:0007669"/>
    <property type="project" value="TreeGrafter"/>
</dbReference>